<evidence type="ECO:0000313" key="4">
    <source>
        <dbReference type="Proteomes" id="UP000183809"/>
    </source>
</evidence>
<dbReference type="Gene3D" id="3.40.50.12780">
    <property type="entry name" value="N-terminal domain of ligase-like"/>
    <property type="match status" value="1"/>
</dbReference>
<dbReference type="PANTHER" id="PTHR43272">
    <property type="entry name" value="LONG-CHAIN-FATTY-ACID--COA LIGASE"/>
    <property type="match status" value="1"/>
</dbReference>
<keyword evidence="1" id="KW-0812">Transmembrane</keyword>
<feature type="transmembrane region" description="Helical" evidence="1">
    <location>
        <begin position="160"/>
        <end position="182"/>
    </location>
</feature>
<keyword evidence="1" id="KW-1133">Transmembrane helix</keyword>
<dbReference type="PANTHER" id="PTHR43272:SF11">
    <property type="entry name" value="AMP-DEPENDENT SYNTHETASE_LIGASE DOMAIN-CONTAINING PROTEIN"/>
    <property type="match status" value="1"/>
</dbReference>
<reference evidence="3 4" key="1">
    <citation type="submission" date="2016-10" db="EMBL/GenBank/DDBJ databases">
        <title>Proteomics and genomics reveal pathogen-plant mechanisms compatible with a hemibiotrophic lifestyle of Diplodia corticola.</title>
        <authorList>
            <person name="Fernandes I."/>
            <person name="De Jonge R."/>
            <person name="Van De Peer Y."/>
            <person name="Devreese B."/>
            <person name="Alves A."/>
            <person name="Esteves A.C."/>
        </authorList>
    </citation>
    <scope>NUCLEOTIDE SEQUENCE [LARGE SCALE GENOMIC DNA]</scope>
    <source>
        <strain evidence="3 4">CBS 112549</strain>
    </source>
</reference>
<dbReference type="SUPFAM" id="SSF56801">
    <property type="entry name" value="Acetyl-CoA synthetase-like"/>
    <property type="match status" value="1"/>
</dbReference>
<organism evidence="3 4">
    <name type="scientific">Diplodia corticola</name>
    <dbReference type="NCBI Taxonomy" id="236234"/>
    <lineage>
        <taxon>Eukaryota</taxon>
        <taxon>Fungi</taxon>
        <taxon>Dikarya</taxon>
        <taxon>Ascomycota</taxon>
        <taxon>Pezizomycotina</taxon>
        <taxon>Dothideomycetes</taxon>
        <taxon>Dothideomycetes incertae sedis</taxon>
        <taxon>Botryosphaeriales</taxon>
        <taxon>Botryosphaeriaceae</taxon>
        <taxon>Diplodia</taxon>
    </lineage>
</organism>
<keyword evidence="1" id="KW-0472">Membrane</keyword>
<dbReference type="GO" id="GO:0016020">
    <property type="term" value="C:membrane"/>
    <property type="evidence" value="ECO:0007669"/>
    <property type="project" value="TreeGrafter"/>
</dbReference>
<feature type="domain" description="AMP-dependent synthetase/ligase" evidence="2">
    <location>
        <begin position="131"/>
        <end position="235"/>
    </location>
</feature>
<dbReference type="GO" id="GO:0004467">
    <property type="term" value="F:long-chain fatty acid-CoA ligase activity"/>
    <property type="evidence" value="ECO:0007669"/>
    <property type="project" value="TreeGrafter"/>
</dbReference>
<dbReference type="GeneID" id="31014203"/>
<dbReference type="AlphaFoldDB" id="A0A1J9S0C5"/>
<evidence type="ECO:0000313" key="3">
    <source>
        <dbReference type="EMBL" id="OJD33476.1"/>
    </source>
</evidence>
<dbReference type="EMBL" id="MNUE01000030">
    <property type="protein sequence ID" value="OJD33476.1"/>
    <property type="molecule type" value="Genomic_DNA"/>
</dbReference>
<keyword evidence="3" id="KW-0436">Ligase</keyword>
<feature type="transmembrane region" description="Helical" evidence="1">
    <location>
        <begin position="23"/>
        <end position="42"/>
    </location>
</feature>
<sequence>MAGVVEQLDQQLVELFSGWNSTTTLLVLAIAGFLAYTIYLGLEDPDIHPMLLQRSSVAAGIRQPGESAIYRSPHVPHGYPLQTGLSIPGQQRYERRDGDLRDVWRKVLGTLPADQGEPVRSPGTILTVIGKEAVEHSFDDVTKEINILGNHVKEHGGKRVAVYLPNSIELLTTIFAGAFYGFSPVLIPYNQPHNVVVAMLQHSGADSLIAEAGSIPLSDVAQGVPNLKQAVWVVEKTSRHVDWNEVPEGAGGKIEVSTWHELVQDNAASTTTELPQYVTGDKAPNVITIWQDREGSEGETVEFTQQNMSAAIASLISALPAGQRLSPSDLFLPADSLTSSYTLALTMAALFSHASLAITSVAGPGVELSLATRGVAPTVISISAETAANLHSATSASVVSGVKKLAHYTETRAMTSSGKLPTNTLLTKLNAPTRAAVGTTPGKLRLVHVSERAGALDAPPLSSADLSDLRIYLHARVVYALTAARVAGAVTQTNVYDYRREELQSQSQLSTSGKGKQYGHFGAPTASVEIKLVDTPEHKTTDDEARGEVVVMGPSVAGGKAVLPVVGRVRDDGCLAYV</sequence>
<dbReference type="OrthoDB" id="4138492at2759"/>
<dbReference type="InterPro" id="IPR042099">
    <property type="entry name" value="ANL_N_sf"/>
</dbReference>
<keyword evidence="4" id="KW-1185">Reference proteome</keyword>
<dbReference type="Pfam" id="PF00501">
    <property type="entry name" value="AMP-binding"/>
    <property type="match status" value="1"/>
</dbReference>
<accession>A0A1J9S0C5</accession>
<dbReference type="RefSeq" id="XP_020129736.1">
    <property type="nucleotide sequence ID" value="XM_020273942.1"/>
</dbReference>
<evidence type="ECO:0000259" key="2">
    <source>
        <dbReference type="Pfam" id="PF00501"/>
    </source>
</evidence>
<proteinExistence type="predicted"/>
<comment type="caution">
    <text evidence="3">The sequence shown here is derived from an EMBL/GenBank/DDBJ whole genome shotgun (WGS) entry which is preliminary data.</text>
</comment>
<dbReference type="STRING" id="236234.A0A1J9S0C5"/>
<dbReference type="GO" id="GO:0005783">
    <property type="term" value="C:endoplasmic reticulum"/>
    <property type="evidence" value="ECO:0007669"/>
    <property type="project" value="TreeGrafter"/>
</dbReference>
<protein>
    <submittedName>
        <fullName evidence="3">Amp-dependent synthetase ligase</fullName>
    </submittedName>
</protein>
<dbReference type="Proteomes" id="UP000183809">
    <property type="component" value="Unassembled WGS sequence"/>
</dbReference>
<gene>
    <name evidence="3" type="ORF">BKCO1_3000060</name>
</gene>
<evidence type="ECO:0000256" key="1">
    <source>
        <dbReference type="SAM" id="Phobius"/>
    </source>
</evidence>
<name>A0A1J9S0C5_9PEZI</name>
<dbReference type="InterPro" id="IPR000873">
    <property type="entry name" value="AMP-dep_synth/lig_dom"/>
</dbReference>